<gene>
    <name evidence="7" type="ORF">ACFSKQ_16625</name>
</gene>
<dbReference type="InterPro" id="IPR013563">
    <property type="entry name" value="Oligopep_ABC_C"/>
</dbReference>
<comment type="similarity">
    <text evidence="2">Belongs to the ABC transporter superfamily.</text>
</comment>
<keyword evidence="4" id="KW-0547">Nucleotide-binding</keyword>
<evidence type="ECO:0000256" key="4">
    <source>
        <dbReference type="ARBA" id="ARBA00022741"/>
    </source>
</evidence>
<proteinExistence type="inferred from homology"/>
<evidence type="ECO:0000256" key="5">
    <source>
        <dbReference type="ARBA" id="ARBA00022840"/>
    </source>
</evidence>
<dbReference type="InterPro" id="IPR017871">
    <property type="entry name" value="ABC_transporter-like_CS"/>
</dbReference>
<dbReference type="EMBL" id="JBHUIJ010000024">
    <property type="protein sequence ID" value="MFD2239078.1"/>
    <property type="molecule type" value="Genomic_DNA"/>
</dbReference>
<dbReference type="Gene3D" id="3.40.50.300">
    <property type="entry name" value="P-loop containing nucleotide triphosphate hydrolases"/>
    <property type="match status" value="2"/>
</dbReference>
<keyword evidence="8" id="KW-1185">Reference proteome</keyword>
<evidence type="ECO:0000256" key="1">
    <source>
        <dbReference type="ARBA" id="ARBA00004417"/>
    </source>
</evidence>
<reference evidence="8" key="1">
    <citation type="journal article" date="2019" name="Int. J. Syst. Evol. Microbiol.">
        <title>The Global Catalogue of Microorganisms (GCM) 10K type strain sequencing project: providing services to taxonomists for standard genome sequencing and annotation.</title>
        <authorList>
            <consortium name="The Broad Institute Genomics Platform"/>
            <consortium name="The Broad Institute Genome Sequencing Center for Infectious Disease"/>
            <person name="Wu L."/>
            <person name="Ma J."/>
        </authorList>
    </citation>
    <scope>NUCLEOTIDE SEQUENCE [LARGE SCALE GENOMIC DNA]</scope>
    <source>
        <strain evidence="8">ZS-35-S2</strain>
    </source>
</reference>
<feature type="domain" description="ABC transporter" evidence="6">
    <location>
        <begin position="10"/>
        <end position="256"/>
    </location>
</feature>
<dbReference type="PROSITE" id="PS50893">
    <property type="entry name" value="ABC_TRANSPORTER_2"/>
    <property type="match status" value="2"/>
</dbReference>
<dbReference type="RefSeq" id="WP_245195641.1">
    <property type="nucleotide sequence ID" value="NZ_CP072611.1"/>
</dbReference>
<evidence type="ECO:0000259" key="6">
    <source>
        <dbReference type="PROSITE" id="PS50893"/>
    </source>
</evidence>
<dbReference type="SMART" id="SM00382">
    <property type="entry name" value="AAA"/>
    <property type="match status" value="2"/>
</dbReference>
<accession>A0ABW5CSN8</accession>
<name>A0ABW5CSN8_9HYPH</name>
<dbReference type="PROSITE" id="PS00211">
    <property type="entry name" value="ABC_TRANSPORTER_1"/>
    <property type="match status" value="2"/>
</dbReference>
<dbReference type="SUPFAM" id="SSF52540">
    <property type="entry name" value="P-loop containing nucleoside triphosphate hydrolases"/>
    <property type="match status" value="2"/>
</dbReference>
<dbReference type="Pfam" id="PF08352">
    <property type="entry name" value="oligo_HPY"/>
    <property type="match status" value="2"/>
</dbReference>
<dbReference type="NCBIfam" id="NF007739">
    <property type="entry name" value="PRK10419.1"/>
    <property type="match status" value="2"/>
</dbReference>
<organism evidence="7 8">
    <name type="scientific">Aureimonas populi</name>
    <dbReference type="NCBI Taxonomy" id="1701758"/>
    <lineage>
        <taxon>Bacteria</taxon>
        <taxon>Pseudomonadati</taxon>
        <taxon>Pseudomonadota</taxon>
        <taxon>Alphaproteobacteria</taxon>
        <taxon>Hyphomicrobiales</taxon>
        <taxon>Aurantimonadaceae</taxon>
        <taxon>Aureimonas</taxon>
    </lineage>
</organism>
<evidence type="ECO:0000256" key="2">
    <source>
        <dbReference type="ARBA" id="ARBA00005417"/>
    </source>
</evidence>
<comment type="caution">
    <text evidence="7">The sequence shown here is derived from an EMBL/GenBank/DDBJ whole genome shotgun (WGS) entry which is preliminary data.</text>
</comment>
<keyword evidence="3" id="KW-0813">Transport</keyword>
<dbReference type="InterPro" id="IPR027417">
    <property type="entry name" value="P-loop_NTPase"/>
</dbReference>
<dbReference type="InterPro" id="IPR050319">
    <property type="entry name" value="ABC_transp_ATP-bind"/>
</dbReference>
<dbReference type="InterPro" id="IPR003593">
    <property type="entry name" value="AAA+_ATPase"/>
</dbReference>
<dbReference type="PANTHER" id="PTHR43776">
    <property type="entry name" value="TRANSPORT ATP-BINDING PROTEIN"/>
    <property type="match status" value="1"/>
</dbReference>
<dbReference type="PANTHER" id="PTHR43776:SF7">
    <property type="entry name" value="D,D-DIPEPTIDE TRANSPORT ATP-BINDING PROTEIN DDPF-RELATED"/>
    <property type="match status" value="1"/>
</dbReference>
<keyword evidence="5 7" id="KW-0067">ATP-binding</keyword>
<dbReference type="GO" id="GO:0005524">
    <property type="term" value="F:ATP binding"/>
    <property type="evidence" value="ECO:0007669"/>
    <property type="project" value="UniProtKB-KW"/>
</dbReference>
<evidence type="ECO:0000313" key="7">
    <source>
        <dbReference type="EMBL" id="MFD2239078.1"/>
    </source>
</evidence>
<feature type="domain" description="ABC transporter" evidence="6">
    <location>
        <begin position="301"/>
        <end position="539"/>
    </location>
</feature>
<dbReference type="InterPro" id="IPR003439">
    <property type="entry name" value="ABC_transporter-like_ATP-bd"/>
</dbReference>
<evidence type="ECO:0000313" key="8">
    <source>
        <dbReference type="Proteomes" id="UP001597371"/>
    </source>
</evidence>
<sequence>MSAALAIEGLRVEYPVPDAEPFVAVRDLDLRIEPGEIHALVGESGAGKSTVGNCVMGLLDRPGRIVAGSLSIAGRPVDTRTGRAEGIRPGRDIGAIFQDPMTSLNPLFTIEEQLCETMRHHLGFSRAQARTKALDLLRAVKIPEPERRLRQYPHQLSGGQRQRVVIAAALSCDPGLLVADEPTTALDVSVQATILELLRDLATRRHVGVLLVTHNMGVVAQIADRVTVMRHGEVVEQGPTREILGAPKAPYARALIAAVPRLDRKLDRFPVTDPQNPGEAEAQARLGTIAAHRGEGELLAVEKLSVVYGGGLFNRTAGYRAVDDVSFSVKRGEIFGIVGESGSGKSTLAAAIAGLATPTSGRIAFDGRELAARRPRAVRQAIQMIFQDPYSSLNARMRVGAAIQEPIAFFGTGDASGARTLIEAVGLPPESARRFPHAFSGGQRQRISIARALASRPELLICDEPTSALDVSVQARVLNLLKDLRDRTGLTILFISHDLAVVRQMCDRIAVMKAGRIVELEACETLFDQPRDPYTRELLSLIPSLDGLAPASPPAIATGA</sequence>
<evidence type="ECO:0000256" key="3">
    <source>
        <dbReference type="ARBA" id="ARBA00022448"/>
    </source>
</evidence>
<protein>
    <submittedName>
        <fullName evidence="7">Dipeptide ABC transporter ATP-binding protein</fullName>
    </submittedName>
</protein>
<dbReference type="NCBIfam" id="NF008453">
    <property type="entry name" value="PRK11308.1"/>
    <property type="match status" value="2"/>
</dbReference>
<dbReference type="Proteomes" id="UP001597371">
    <property type="component" value="Unassembled WGS sequence"/>
</dbReference>
<dbReference type="Pfam" id="PF00005">
    <property type="entry name" value="ABC_tran"/>
    <property type="match status" value="2"/>
</dbReference>
<dbReference type="CDD" id="cd03257">
    <property type="entry name" value="ABC_NikE_OppD_transporters"/>
    <property type="match status" value="2"/>
</dbReference>
<comment type="subcellular location">
    <subcellularLocation>
        <location evidence="1">Cell inner membrane</location>
        <topology evidence="1">Peripheral membrane protein</topology>
    </subcellularLocation>
</comment>